<dbReference type="Gene3D" id="3.40.50.150">
    <property type="entry name" value="Vaccinia Virus protein VP39"/>
    <property type="match status" value="1"/>
</dbReference>
<reference evidence="2" key="2">
    <citation type="submission" date="2011-02" db="EMBL/GenBank/DDBJ databases">
        <title>The complete genome of Fluviicola taffensis DSM 16823.</title>
        <authorList>
            <consortium name="US DOE Joint Genome Institute (JGI-PGF)"/>
            <person name="Lucas S."/>
            <person name="Copeland A."/>
            <person name="Lapidus A."/>
            <person name="Bruce D."/>
            <person name="Goodwin L."/>
            <person name="Pitluck S."/>
            <person name="Kyrpides N."/>
            <person name="Mavromatis K."/>
            <person name="Ivanova N."/>
            <person name="Mikhailova N."/>
            <person name="Pagani I."/>
            <person name="Chertkov O."/>
            <person name="Detter J.C."/>
            <person name="Han C."/>
            <person name="Tapia R."/>
            <person name="Land M."/>
            <person name="Hauser L."/>
            <person name="Markowitz V."/>
            <person name="Cheng J.-F."/>
            <person name="Hugenholtz P."/>
            <person name="Woyke T."/>
            <person name="Wu D."/>
            <person name="Tindall B."/>
            <person name="Pomrenke H.G."/>
            <person name="Brambilla E."/>
            <person name="Klenk H.-P."/>
            <person name="Eisen J.A."/>
        </authorList>
    </citation>
    <scope>NUCLEOTIDE SEQUENCE [LARGE SCALE GENOMIC DNA]</scope>
    <source>
        <strain evidence="2">DSM 16823 / RW262 / RW262</strain>
    </source>
</reference>
<dbReference type="OrthoDB" id="5464618at2"/>
<dbReference type="eggNOG" id="COG4122">
    <property type="taxonomic scope" value="Bacteria"/>
</dbReference>
<proteinExistence type="predicted"/>
<gene>
    <name evidence="1" type="ordered locus">Fluta_0129</name>
</gene>
<dbReference type="InterPro" id="IPR029063">
    <property type="entry name" value="SAM-dependent_MTases_sf"/>
</dbReference>
<accession>F2IB56</accession>
<dbReference type="EMBL" id="CP002542">
    <property type="protein sequence ID" value="AEA42139.1"/>
    <property type="molecule type" value="Genomic_DNA"/>
</dbReference>
<keyword evidence="2" id="KW-1185">Reference proteome</keyword>
<evidence type="ECO:0008006" key="3">
    <source>
        <dbReference type="Google" id="ProtNLM"/>
    </source>
</evidence>
<name>F2IB56_FLUTR</name>
<dbReference type="Pfam" id="PF13578">
    <property type="entry name" value="Methyltransf_24"/>
    <property type="match status" value="1"/>
</dbReference>
<dbReference type="AlphaFoldDB" id="F2IB56"/>
<dbReference type="KEGG" id="fte:Fluta_0129"/>
<dbReference type="SUPFAM" id="SSF53335">
    <property type="entry name" value="S-adenosyl-L-methionine-dependent methyltransferases"/>
    <property type="match status" value="1"/>
</dbReference>
<evidence type="ECO:0000313" key="1">
    <source>
        <dbReference type="EMBL" id="AEA42139.1"/>
    </source>
</evidence>
<organism evidence="1 2">
    <name type="scientific">Fluviicola taffensis (strain DSM 16823 / NCIMB 13979 / RW262)</name>
    <dbReference type="NCBI Taxonomy" id="755732"/>
    <lineage>
        <taxon>Bacteria</taxon>
        <taxon>Pseudomonadati</taxon>
        <taxon>Bacteroidota</taxon>
        <taxon>Flavobacteriia</taxon>
        <taxon>Flavobacteriales</taxon>
        <taxon>Crocinitomicaceae</taxon>
        <taxon>Fluviicola</taxon>
    </lineage>
</organism>
<reference evidence="1 2" key="1">
    <citation type="journal article" date="2011" name="Stand. Genomic Sci.">
        <title>Complete genome sequence of the gliding freshwater bacterium Fluviicola taffensis type strain (RW262).</title>
        <authorList>
            <person name="Woyke T."/>
            <person name="Chertkov O."/>
            <person name="Lapidus A."/>
            <person name="Nolan M."/>
            <person name="Lucas S."/>
            <person name="Del Rio T.G."/>
            <person name="Tice H."/>
            <person name="Cheng J.F."/>
            <person name="Tapia R."/>
            <person name="Han C."/>
            <person name="Goodwin L."/>
            <person name="Pitluck S."/>
            <person name="Liolios K."/>
            <person name="Pagani I."/>
            <person name="Ivanova N."/>
            <person name="Huntemann M."/>
            <person name="Mavromatis K."/>
            <person name="Mikhailova N."/>
            <person name="Pati A."/>
            <person name="Chen A."/>
            <person name="Palaniappan K."/>
            <person name="Land M."/>
            <person name="Hauser L."/>
            <person name="Brambilla E.M."/>
            <person name="Rohde M."/>
            <person name="Mwirichia R."/>
            <person name="Sikorski J."/>
            <person name="Tindall B.J."/>
            <person name="Goker M."/>
            <person name="Bristow J."/>
            <person name="Eisen J.A."/>
            <person name="Markowitz V."/>
            <person name="Hugenholtz P."/>
            <person name="Klenk H.P."/>
            <person name="Kyrpides N.C."/>
        </authorList>
    </citation>
    <scope>NUCLEOTIDE SEQUENCE [LARGE SCALE GENOMIC DNA]</scope>
    <source>
        <strain evidence="2">DSM 16823 / RW262 / RW262</strain>
    </source>
</reference>
<sequence length="264" mass="30261">MQNSKSIFGFLLKSKGRHGIHSPFVFDFVDNCLTTKVDKNFLNSRKNWLQKAKKDREQFKITDLGAGSKQMGKTRSVSELAKKASSAGIYGEILWKIAHHYQPKLLLELGTSIGTGSIHLKSGNPNSHLITVEGCDRILLKASQQFDTWNLTGITTICASFDEFVKLPCIGGTYDLIFLDGNHSGEATLRYIDMLFQHTDHNTAFILDDIRWSDGMWNCWNQLVNDDRFHVSIDLGRMGILWRRDEQTKEHFTIRPKIFKNRFF</sequence>
<protein>
    <recommendedName>
        <fullName evidence="3">O-methyltransferase-like protein</fullName>
    </recommendedName>
</protein>
<dbReference type="Proteomes" id="UP000007463">
    <property type="component" value="Chromosome"/>
</dbReference>
<evidence type="ECO:0000313" key="2">
    <source>
        <dbReference type="Proteomes" id="UP000007463"/>
    </source>
</evidence>
<dbReference type="HOGENOM" id="CLU_083598_0_0_10"/>
<dbReference type="STRING" id="755732.Fluta_0129"/>